<dbReference type="CDD" id="cd08983">
    <property type="entry name" value="GH43_Bt3655-like"/>
    <property type="match status" value="1"/>
</dbReference>
<dbReference type="EMBL" id="LCWF01000185">
    <property type="protein sequence ID" value="KKY15494.1"/>
    <property type="molecule type" value="Genomic_DNA"/>
</dbReference>
<dbReference type="AlphaFoldDB" id="A0A0G2DY28"/>
<dbReference type="PANTHER" id="PTHR43301">
    <property type="entry name" value="ARABINAN ENDO-1,5-ALPHA-L-ARABINOSIDASE"/>
    <property type="match status" value="1"/>
</dbReference>
<sequence>MLGTDLDVNAEGFSWDDAVTNGSRGIVVWNSSNLIDWSESTLPIVENTTAGMVWAPSAVYDDDTSQYFVFWSSRLFDSSDTSHSGNATLDRIRYATTQDFVTFSDAQDYVALSDTPLIDQEFQYLGTSGSFARFLKNETVNLVYQEVTTGGLFGTWDRISGYVTDDSPREGPASFEDNVTPGLYYVLLDDYSNYIPYQTDDIQSPNWSESNTSSFPSGLRHGCVTPLLQSEYDSLTSQWSA</sequence>
<dbReference type="Proteomes" id="UP000053317">
    <property type="component" value="Unassembled WGS sequence"/>
</dbReference>
<dbReference type="InterPro" id="IPR050727">
    <property type="entry name" value="GH43_arabinanases"/>
</dbReference>
<accession>A0A0G2DY28</accession>
<evidence type="ECO:0000313" key="1">
    <source>
        <dbReference type="EMBL" id="KKY15494.1"/>
    </source>
</evidence>
<dbReference type="GO" id="GO:0016787">
    <property type="term" value="F:hydrolase activity"/>
    <property type="evidence" value="ECO:0007669"/>
    <property type="project" value="UniProtKB-KW"/>
</dbReference>
<proteinExistence type="predicted"/>
<reference evidence="1 2" key="2">
    <citation type="submission" date="2015-05" db="EMBL/GenBank/DDBJ databases">
        <authorList>
            <person name="Morales-Cruz A."/>
            <person name="Amrine K.C."/>
            <person name="Cantu D."/>
        </authorList>
    </citation>
    <scope>NUCLEOTIDE SEQUENCE [LARGE SCALE GENOMIC DNA]</scope>
    <source>
        <strain evidence="1">UCRPC4</strain>
    </source>
</reference>
<dbReference type="PANTHER" id="PTHR43301:SF8">
    <property type="entry name" value="ARABINOSIDASE-RELATED"/>
    <property type="match status" value="1"/>
</dbReference>
<dbReference type="InterPro" id="IPR023296">
    <property type="entry name" value="Glyco_hydro_beta-prop_sf"/>
</dbReference>
<comment type="caution">
    <text evidence="1">The sequence shown here is derived from an EMBL/GenBank/DDBJ whole genome shotgun (WGS) entry which is preliminary data.</text>
</comment>
<protein>
    <submittedName>
        <fullName evidence="1">Putative glycoside hydrolase family 43</fullName>
    </submittedName>
</protein>
<dbReference type="SUPFAM" id="SSF75005">
    <property type="entry name" value="Arabinanase/levansucrase/invertase"/>
    <property type="match status" value="1"/>
</dbReference>
<dbReference type="Gene3D" id="2.115.10.20">
    <property type="entry name" value="Glycosyl hydrolase domain, family 43"/>
    <property type="match status" value="1"/>
</dbReference>
<organism evidence="1 2">
    <name type="scientific">Phaeomoniella chlamydospora</name>
    <name type="common">Phaeoacremonium chlamydosporum</name>
    <dbReference type="NCBI Taxonomy" id="158046"/>
    <lineage>
        <taxon>Eukaryota</taxon>
        <taxon>Fungi</taxon>
        <taxon>Dikarya</taxon>
        <taxon>Ascomycota</taxon>
        <taxon>Pezizomycotina</taxon>
        <taxon>Eurotiomycetes</taxon>
        <taxon>Chaetothyriomycetidae</taxon>
        <taxon>Phaeomoniellales</taxon>
        <taxon>Phaeomoniellaceae</taxon>
        <taxon>Phaeomoniella</taxon>
    </lineage>
</organism>
<keyword evidence="1" id="KW-0378">Hydrolase</keyword>
<dbReference type="OrthoDB" id="19657at2759"/>
<evidence type="ECO:0000313" key="2">
    <source>
        <dbReference type="Proteomes" id="UP000053317"/>
    </source>
</evidence>
<reference evidence="1 2" key="1">
    <citation type="submission" date="2015-05" db="EMBL/GenBank/DDBJ databases">
        <title>Distinctive expansion of gene families associated with plant cell wall degradation and secondary metabolism in the genomes of grapevine trunk pathogens.</title>
        <authorList>
            <person name="Lawrence D.P."/>
            <person name="Travadon R."/>
            <person name="Rolshausen P.E."/>
            <person name="Baumgartner K."/>
        </authorList>
    </citation>
    <scope>NUCLEOTIDE SEQUENCE [LARGE SCALE GENOMIC DNA]</scope>
    <source>
        <strain evidence="1">UCRPC4</strain>
    </source>
</reference>
<gene>
    <name evidence="1" type="ORF">UCRPC4_g06297</name>
</gene>
<keyword evidence="2" id="KW-1185">Reference proteome</keyword>
<name>A0A0G2DY28_PHACM</name>